<organism evidence="6 7">
    <name type="scientific">Streptomyces omiyaensis</name>
    <dbReference type="NCBI Taxonomy" id="68247"/>
    <lineage>
        <taxon>Bacteria</taxon>
        <taxon>Bacillati</taxon>
        <taxon>Actinomycetota</taxon>
        <taxon>Actinomycetes</taxon>
        <taxon>Kitasatosporales</taxon>
        <taxon>Streptomycetaceae</taxon>
        <taxon>Streptomyces</taxon>
    </lineage>
</organism>
<reference evidence="6 7" key="1">
    <citation type="submission" date="2024-10" db="EMBL/GenBank/DDBJ databases">
        <title>The Natural Products Discovery Center: Release of the First 8490 Sequenced Strains for Exploring Actinobacteria Biosynthetic Diversity.</title>
        <authorList>
            <person name="Kalkreuter E."/>
            <person name="Kautsar S.A."/>
            <person name="Yang D."/>
            <person name="Bader C.D."/>
            <person name="Teijaro C.N."/>
            <person name="Fluegel L."/>
            <person name="Davis C.M."/>
            <person name="Simpson J.R."/>
            <person name="Lauterbach L."/>
            <person name="Steele A.D."/>
            <person name="Gui C."/>
            <person name="Meng S."/>
            <person name="Li G."/>
            <person name="Viehrig K."/>
            <person name="Ye F."/>
            <person name="Su P."/>
            <person name="Kiefer A.F."/>
            <person name="Nichols A."/>
            <person name="Cepeda A.J."/>
            <person name="Yan W."/>
            <person name="Fan B."/>
            <person name="Jiang Y."/>
            <person name="Adhikari A."/>
            <person name="Zheng C.-J."/>
            <person name="Schuster L."/>
            <person name="Cowan T.M."/>
            <person name="Smanski M.J."/>
            <person name="Chevrette M.G."/>
            <person name="De Carvalho L.P.S."/>
            <person name="Shen B."/>
        </authorList>
    </citation>
    <scope>NUCLEOTIDE SEQUENCE [LARGE SCALE GENOMIC DNA]</scope>
    <source>
        <strain evidence="6 7">NPDC048229</strain>
    </source>
</reference>
<evidence type="ECO:0000313" key="7">
    <source>
        <dbReference type="Proteomes" id="UP001604282"/>
    </source>
</evidence>
<evidence type="ECO:0000256" key="3">
    <source>
        <dbReference type="ARBA" id="ARBA00023163"/>
    </source>
</evidence>
<proteinExistence type="predicted"/>
<keyword evidence="1" id="KW-0805">Transcription regulation</keyword>
<dbReference type="SUPFAM" id="SSF55781">
    <property type="entry name" value="GAF domain-like"/>
    <property type="match status" value="1"/>
</dbReference>
<evidence type="ECO:0000313" key="6">
    <source>
        <dbReference type="EMBL" id="MFG3192784.1"/>
    </source>
</evidence>
<comment type="caution">
    <text evidence="6">The sequence shown here is derived from an EMBL/GenBank/DDBJ whole genome shotgun (WGS) entry which is preliminary data.</text>
</comment>
<dbReference type="InterPro" id="IPR029016">
    <property type="entry name" value="GAF-like_dom_sf"/>
</dbReference>
<keyword evidence="2" id="KW-0238">DNA-binding</keyword>
<keyword evidence="7" id="KW-1185">Reference proteome</keyword>
<dbReference type="InterPro" id="IPR050707">
    <property type="entry name" value="HTH_MetabolicPath_Reg"/>
</dbReference>
<evidence type="ECO:0000256" key="2">
    <source>
        <dbReference type="ARBA" id="ARBA00023125"/>
    </source>
</evidence>
<dbReference type="InterPro" id="IPR014757">
    <property type="entry name" value="Tscrpt_reg_IclR_C"/>
</dbReference>
<dbReference type="SUPFAM" id="SSF46785">
    <property type="entry name" value="Winged helix' DNA-binding domain"/>
    <property type="match status" value="1"/>
</dbReference>
<name>A0ABW7BZ45_9ACTN</name>
<dbReference type="Proteomes" id="UP001604282">
    <property type="component" value="Unassembled WGS sequence"/>
</dbReference>
<keyword evidence="3" id="KW-0804">Transcription</keyword>
<dbReference type="SMART" id="SM00346">
    <property type="entry name" value="HTH_ICLR"/>
    <property type="match status" value="1"/>
</dbReference>
<evidence type="ECO:0000259" key="4">
    <source>
        <dbReference type="PROSITE" id="PS51077"/>
    </source>
</evidence>
<dbReference type="InterPro" id="IPR005471">
    <property type="entry name" value="Tscrpt_reg_IclR_N"/>
</dbReference>
<dbReference type="PANTHER" id="PTHR30136:SF2">
    <property type="entry name" value="TRANSCRIPTIONAL REGULATOR ICLR"/>
    <property type="match status" value="1"/>
</dbReference>
<feature type="domain" description="IclR-ED" evidence="5">
    <location>
        <begin position="69"/>
        <end position="264"/>
    </location>
</feature>
<dbReference type="InterPro" id="IPR036388">
    <property type="entry name" value="WH-like_DNA-bd_sf"/>
</dbReference>
<evidence type="ECO:0000259" key="5">
    <source>
        <dbReference type="PROSITE" id="PS51078"/>
    </source>
</evidence>
<dbReference type="InterPro" id="IPR036390">
    <property type="entry name" value="WH_DNA-bd_sf"/>
</dbReference>
<dbReference type="Pfam" id="PF01614">
    <property type="entry name" value="IclR_C"/>
    <property type="match status" value="1"/>
</dbReference>
<dbReference type="Pfam" id="PF09339">
    <property type="entry name" value="HTH_IclR"/>
    <property type="match status" value="1"/>
</dbReference>
<accession>A0ABW7BZ45</accession>
<dbReference type="EMBL" id="JBICZW010000023">
    <property type="protein sequence ID" value="MFG3192784.1"/>
    <property type="molecule type" value="Genomic_DNA"/>
</dbReference>
<sequence length="269" mass="28580">MGRLVPAVTRAFDILELFLQGDGTLSAPEITRRLGLPRTTTHELVSTLAARHYLVAVPERPGRYRLGVRTYQLGSRYAERLDLAAEGREVARGTAAACGETVRVALLEDAHVIHVATVDSTHAVRMVAAAGRRLPAHCTAAGKMLLAGLPADERDGLLGELLDGLPGELADGRRLIGMTPWSVTDPDALRAALDGIAALGVAVERRESHPDVCCVAAPVRDRSGRVVAALSVSVPVIRWDEAREGELTALAVRGAGELSARLGHRGPVR</sequence>
<dbReference type="PANTHER" id="PTHR30136">
    <property type="entry name" value="HELIX-TURN-HELIX TRANSCRIPTIONAL REGULATOR, ICLR FAMILY"/>
    <property type="match status" value="1"/>
</dbReference>
<protein>
    <submittedName>
        <fullName evidence="6">IclR family transcriptional regulator</fullName>
    </submittedName>
</protein>
<dbReference type="Gene3D" id="3.30.450.40">
    <property type="match status" value="1"/>
</dbReference>
<dbReference type="Gene3D" id="1.10.10.10">
    <property type="entry name" value="Winged helix-like DNA-binding domain superfamily/Winged helix DNA-binding domain"/>
    <property type="match status" value="1"/>
</dbReference>
<dbReference type="RefSeq" id="WP_189851643.1">
    <property type="nucleotide sequence ID" value="NZ_BMVV01000018.1"/>
</dbReference>
<dbReference type="PROSITE" id="PS51078">
    <property type="entry name" value="ICLR_ED"/>
    <property type="match status" value="1"/>
</dbReference>
<dbReference type="PROSITE" id="PS51077">
    <property type="entry name" value="HTH_ICLR"/>
    <property type="match status" value="1"/>
</dbReference>
<gene>
    <name evidence="6" type="ORF">ACGFYS_28030</name>
</gene>
<feature type="domain" description="HTH iclR-type" evidence="4">
    <location>
        <begin position="5"/>
        <end position="68"/>
    </location>
</feature>
<evidence type="ECO:0000256" key="1">
    <source>
        <dbReference type="ARBA" id="ARBA00023015"/>
    </source>
</evidence>